<accession>A0ABW5XXS1</accession>
<dbReference type="Pfam" id="PF00582">
    <property type="entry name" value="Usp"/>
    <property type="match status" value="1"/>
</dbReference>
<dbReference type="PANTHER" id="PTHR46268">
    <property type="entry name" value="STRESS RESPONSE PROTEIN NHAX"/>
    <property type="match status" value="1"/>
</dbReference>
<evidence type="ECO:0000259" key="3">
    <source>
        <dbReference type="Pfam" id="PF00582"/>
    </source>
</evidence>
<comment type="similarity">
    <text evidence="1 2">Belongs to the universal stress protein A family.</text>
</comment>
<organism evidence="4 5">
    <name type="scientific">Kurthia populi</name>
    <dbReference type="NCBI Taxonomy" id="1562132"/>
    <lineage>
        <taxon>Bacteria</taxon>
        <taxon>Bacillati</taxon>
        <taxon>Bacillota</taxon>
        <taxon>Bacilli</taxon>
        <taxon>Bacillales</taxon>
        <taxon>Caryophanaceae</taxon>
        <taxon>Kurthia</taxon>
    </lineage>
</organism>
<dbReference type="Proteomes" id="UP001597568">
    <property type="component" value="Unassembled WGS sequence"/>
</dbReference>
<evidence type="ECO:0000313" key="4">
    <source>
        <dbReference type="EMBL" id="MFD2867783.1"/>
    </source>
</evidence>
<dbReference type="SUPFAM" id="SSF52402">
    <property type="entry name" value="Adenine nucleotide alpha hydrolases-like"/>
    <property type="match status" value="1"/>
</dbReference>
<evidence type="ECO:0000313" key="5">
    <source>
        <dbReference type="Proteomes" id="UP001597568"/>
    </source>
</evidence>
<name>A0ABW5XXS1_9BACL</name>
<sequence length="143" mass="15370">MEDYKNIIVAVDGSESSKAALQRAIQVAQRNKAVLNIVNVIDTRVWASLEARNRDKLEADAQQFATSLVDSYDDAEKAGIEQIEIITEAGSPRTVITQEVAPRIGADLIICGATGVTAAERIFLGSVSEAIVRTAPCDTLVVR</sequence>
<dbReference type="PIRSF" id="PIRSF006276">
    <property type="entry name" value="UspA"/>
    <property type="match status" value="1"/>
</dbReference>
<dbReference type="Gene3D" id="3.40.50.620">
    <property type="entry name" value="HUPs"/>
    <property type="match status" value="1"/>
</dbReference>
<comment type="subcellular location">
    <subcellularLocation>
        <location evidence="2">Cytoplasm</location>
    </subcellularLocation>
</comment>
<reference evidence="5" key="1">
    <citation type="journal article" date="2019" name="Int. J. Syst. Evol. Microbiol.">
        <title>The Global Catalogue of Microorganisms (GCM) 10K type strain sequencing project: providing services to taxonomists for standard genome sequencing and annotation.</title>
        <authorList>
            <consortium name="The Broad Institute Genomics Platform"/>
            <consortium name="The Broad Institute Genome Sequencing Center for Infectious Disease"/>
            <person name="Wu L."/>
            <person name="Ma J."/>
        </authorList>
    </citation>
    <scope>NUCLEOTIDE SEQUENCE [LARGE SCALE GENOMIC DNA]</scope>
    <source>
        <strain evidence="5">KCTC 33522</strain>
    </source>
</reference>
<dbReference type="PANTHER" id="PTHR46268:SF6">
    <property type="entry name" value="UNIVERSAL STRESS PROTEIN UP12"/>
    <property type="match status" value="1"/>
</dbReference>
<proteinExistence type="inferred from homology"/>
<dbReference type="EMBL" id="JBHUOR010000023">
    <property type="protein sequence ID" value="MFD2867783.1"/>
    <property type="molecule type" value="Genomic_DNA"/>
</dbReference>
<dbReference type="InterPro" id="IPR014729">
    <property type="entry name" value="Rossmann-like_a/b/a_fold"/>
</dbReference>
<dbReference type="RefSeq" id="WP_380147012.1">
    <property type="nucleotide sequence ID" value="NZ_JBHUOR010000023.1"/>
</dbReference>
<evidence type="ECO:0000256" key="2">
    <source>
        <dbReference type="PIRNR" id="PIRNR006276"/>
    </source>
</evidence>
<dbReference type="InterPro" id="IPR006015">
    <property type="entry name" value="Universal_stress_UspA"/>
</dbReference>
<dbReference type="PRINTS" id="PR01438">
    <property type="entry name" value="UNVRSLSTRESS"/>
</dbReference>
<gene>
    <name evidence="4" type="ORF">ACFSY7_04580</name>
</gene>
<dbReference type="CDD" id="cd00293">
    <property type="entry name" value="USP-like"/>
    <property type="match status" value="1"/>
</dbReference>
<keyword evidence="5" id="KW-1185">Reference proteome</keyword>
<keyword evidence="2" id="KW-0963">Cytoplasm</keyword>
<protein>
    <recommendedName>
        <fullName evidence="2">Universal stress protein</fullName>
    </recommendedName>
</protein>
<feature type="domain" description="UspA" evidence="3">
    <location>
        <begin position="4"/>
        <end position="143"/>
    </location>
</feature>
<dbReference type="InterPro" id="IPR006016">
    <property type="entry name" value="UspA"/>
</dbReference>
<evidence type="ECO:0000256" key="1">
    <source>
        <dbReference type="ARBA" id="ARBA00008791"/>
    </source>
</evidence>
<comment type="caution">
    <text evidence="4">The sequence shown here is derived from an EMBL/GenBank/DDBJ whole genome shotgun (WGS) entry which is preliminary data.</text>
</comment>